<gene>
    <name evidence="14" type="ORF">IMG5_203710</name>
</gene>
<evidence type="ECO:0000256" key="5">
    <source>
        <dbReference type="ARBA" id="ARBA00022826"/>
    </source>
</evidence>
<keyword evidence="5" id="KW-0631">Potassium channel</keyword>
<dbReference type="Gene3D" id="1.10.287.70">
    <property type="match status" value="1"/>
</dbReference>
<keyword evidence="11" id="KW-0407">Ion channel</keyword>
<evidence type="ECO:0000256" key="3">
    <source>
        <dbReference type="ARBA" id="ARBA00022538"/>
    </source>
</evidence>
<dbReference type="GO" id="GO:0001508">
    <property type="term" value="P:action potential"/>
    <property type="evidence" value="ECO:0007669"/>
    <property type="project" value="TreeGrafter"/>
</dbReference>
<name>G0R6C5_ICHMU</name>
<dbReference type="RefSeq" id="XP_004023856.1">
    <property type="nucleotide sequence ID" value="XM_004023807.1"/>
</dbReference>
<evidence type="ECO:0000256" key="6">
    <source>
        <dbReference type="ARBA" id="ARBA00022882"/>
    </source>
</evidence>
<evidence type="ECO:0000256" key="8">
    <source>
        <dbReference type="ARBA" id="ARBA00022989"/>
    </source>
</evidence>
<dbReference type="PANTHER" id="PTHR11537">
    <property type="entry name" value="VOLTAGE-GATED POTASSIUM CHANNEL"/>
    <property type="match status" value="1"/>
</dbReference>
<dbReference type="InParanoid" id="G0R6C5"/>
<feature type="transmembrane region" description="Helical" evidence="12">
    <location>
        <begin position="174"/>
        <end position="196"/>
    </location>
</feature>
<dbReference type="Gene3D" id="1.20.120.350">
    <property type="entry name" value="Voltage-gated potassium channels. Chain C"/>
    <property type="match status" value="1"/>
</dbReference>
<dbReference type="OrthoDB" id="433309at2759"/>
<evidence type="ECO:0000313" key="15">
    <source>
        <dbReference type="Proteomes" id="UP000008983"/>
    </source>
</evidence>
<keyword evidence="3" id="KW-0633">Potassium transport</keyword>
<dbReference type="InterPro" id="IPR005821">
    <property type="entry name" value="Ion_trans_dom"/>
</dbReference>
<feature type="domain" description="Ion transport" evidence="13">
    <location>
        <begin position="33"/>
        <end position="241"/>
    </location>
</feature>
<keyword evidence="4 12" id="KW-0812">Transmembrane</keyword>
<dbReference type="InterPro" id="IPR027359">
    <property type="entry name" value="Volt_channel_dom_sf"/>
</dbReference>
<proteinExistence type="predicted"/>
<evidence type="ECO:0000256" key="4">
    <source>
        <dbReference type="ARBA" id="ARBA00022692"/>
    </source>
</evidence>
<dbReference type="PRINTS" id="PR00169">
    <property type="entry name" value="KCHANNEL"/>
</dbReference>
<evidence type="ECO:0000256" key="12">
    <source>
        <dbReference type="SAM" id="Phobius"/>
    </source>
</evidence>
<dbReference type="AlphaFoldDB" id="G0R6C5"/>
<accession>G0R6C5</accession>
<keyword evidence="2" id="KW-0813">Transport</keyword>
<feature type="transmembrane region" description="Helical" evidence="12">
    <location>
        <begin position="216"/>
        <end position="244"/>
    </location>
</feature>
<evidence type="ECO:0000256" key="2">
    <source>
        <dbReference type="ARBA" id="ARBA00022448"/>
    </source>
</evidence>
<evidence type="ECO:0000313" key="14">
    <source>
        <dbReference type="EMBL" id="EGR26972.1"/>
    </source>
</evidence>
<keyword evidence="9" id="KW-0406">Ion transport</keyword>
<feature type="transmembrane region" description="Helical" evidence="12">
    <location>
        <begin position="37"/>
        <end position="56"/>
    </location>
</feature>
<dbReference type="GO" id="GO:0005249">
    <property type="term" value="F:voltage-gated potassium channel activity"/>
    <property type="evidence" value="ECO:0007669"/>
    <property type="project" value="InterPro"/>
</dbReference>
<organism evidence="14 15">
    <name type="scientific">Ichthyophthirius multifiliis</name>
    <name type="common">White spot disease agent</name>
    <name type="synonym">Ich</name>
    <dbReference type="NCBI Taxonomy" id="5932"/>
    <lineage>
        <taxon>Eukaryota</taxon>
        <taxon>Sar</taxon>
        <taxon>Alveolata</taxon>
        <taxon>Ciliophora</taxon>
        <taxon>Intramacronucleata</taxon>
        <taxon>Oligohymenophorea</taxon>
        <taxon>Hymenostomatida</taxon>
        <taxon>Ophryoglenina</taxon>
        <taxon>Ichthyophthirius</taxon>
    </lineage>
</organism>
<sequence length="271" mass="31945">MNSQTKKSYCYLLNVKREIFLIFEDPHYSITAKLVQFFIQLCVLITILLVVVDSIYEDQQNGDDYYKVSIYLELIIFGVFLFELLIRLSVCTSFGQSFINYIKQPLNIIDIMSILPSCIDFVLRSIDYIPIFKANNLQIIRVFKLLRLVRILKLSRYIQGINTLRKSLKKSSRYFSFVTLFLLIFNIFTGTILYYLELNYTQSSPQNNLQIESIPQGMWLVLLTMTTVGYGDFIPNSIFGKIALNFYKKQNRKRTCLEKQQNVIFNYQRFD</sequence>
<evidence type="ECO:0000256" key="11">
    <source>
        <dbReference type="ARBA" id="ARBA00023303"/>
    </source>
</evidence>
<dbReference type="GeneID" id="14903029"/>
<dbReference type="GO" id="GO:0008076">
    <property type="term" value="C:voltage-gated potassium channel complex"/>
    <property type="evidence" value="ECO:0007669"/>
    <property type="project" value="InterPro"/>
</dbReference>
<protein>
    <recommendedName>
        <fullName evidence="13">Ion transport domain-containing protein</fullName>
    </recommendedName>
</protein>
<dbReference type="EMBL" id="GL984395">
    <property type="protein sequence ID" value="EGR26972.1"/>
    <property type="molecule type" value="Genomic_DNA"/>
</dbReference>
<dbReference type="Proteomes" id="UP000008983">
    <property type="component" value="Unassembled WGS sequence"/>
</dbReference>
<keyword evidence="10 12" id="KW-0472">Membrane</keyword>
<dbReference type="SUPFAM" id="SSF81324">
    <property type="entry name" value="Voltage-gated potassium channels"/>
    <property type="match status" value="1"/>
</dbReference>
<keyword evidence="15" id="KW-1185">Reference proteome</keyword>
<evidence type="ECO:0000256" key="9">
    <source>
        <dbReference type="ARBA" id="ARBA00023065"/>
    </source>
</evidence>
<comment type="subcellular location">
    <subcellularLocation>
        <location evidence="1">Membrane</location>
        <topology evidence="1">Multi-pass membrane protein</topology>
    </subcellularLocation>
</comment>
<evidence type="ECO:0000256" key="10">
    <source>
        <dbReference type="ARBA" id="ARBA00023136"/>
    </source>
</evidence>
<dbReference type="OMA" id="GTHRENF"/>
<dbReference type="eggNOG" id="KOG1545">
    <property type="taxonomic scope" value="Eukaryota"/>
</dbReference>
<keyword evidence="6" id="KW-0851">Voltage-gated channel</keyword>
<dbReference type="InterPro" id="IPR028325">
    <property type="entry name" value="VG_K_chnl"/>
</dbReference>
<evidence type="ECO:0000256" key="7">
    <source>
        <dbReference type="ARBA" id="ARBA00022958"/>
    </source>
</evidence>
<keyword evidence="7" id="KW-0630">Potassium</keyword>
<evidence type="ECO:0000259" key="13">
    <source>
        <dbReference type="Pfam" id="PF00520"/>
    </source>
</evidence>
<feature type="transmembrane region" description="Helical" evidence="12">
    <location>
        <begin position="68"/>
        <end position="86"/>
    </location>
</feature>
<dbReference type="STRING" id="857967.G0R6C5"/>
<evidence type="ECO:0000256" key="1">
    <source>
        <dbReference type="ARBA" id="ARBA00004141"/>
    </source>
</evidence>
<keyword evidence="8 12" id="KW-1133">Transmembrane helix</keyword>
<dbReference type="Pfam" id="PF00520">
    <property type="entry name" value="Ion_trans"/>
    <property type="match status" value="1"/>
</dbReference>
<reference evidence="14 15" key="1">
    <citation type="submission" date="2011-07" db="EMBL/GenBank/DDBJ databases">
        <authorList>
            <person name="Coyne R."/>
            <person name="Brami D."/>
            <person name="Johnson J."/>
            <person name="Hostetler J."/>
            <person name="Hannick L."/>
            <person name="Clark T."/>
            <person name="Cassidy-Hanley D."/>
            <person name="Inman J."/>
        </authorList>
    </citation>
    <scope>NUCLEOTIDE SEQUENCE [LARGE SCALE GENOMIC DNA]</scope>
    <source>
        <strain evidence="14 15">G5</strain>
    </source>
</reference>
<dbReference type="PANTHER" id="PTHR11537:SF254">
    <property type="entry name" value="POTASSIUM VOLTAGE-GATED CHANNEL PROTEIN SHAB"/>
    <property type="match status" value="1"/>
</dbReference>